<dbReference type="CDD" id="cd00054">
    <property type="entry name" value="EGF_CA"/>
    <property type="match status" value="1"/>
</dbReference>
<organism evidence="14 15">
    <name type="scientific">Prunus mume</name>
    <name type="common">Japanese apricot</name>
    <name type="synonym">Armeniaca mume</name>
    <dbReference type="NCBI Taxonomy" id="102107"/>
    <lineage>
        <taxon>Eukaryota</taxon>
        <taxon>Viridiplantae</taxon>
        <taxon>Streptophyta</taxon>
        <taxon>Embryophyta</taxon>
        <taxon>Tracheophyta</taxon>
        <taxon>Spermatophyta</taxon>
        <taxon>Magnoliopsida</taxon>
        <taxon>eudicotyledons</taxon>
        <taxon>Gunneridae</taxon>
        <taxon>Pentapetalae</taxon>
        <taxon>rosids</taxon>
        <taxon>fabids</taxon>
        <taxon>Rosales</taxon>
        <taxon>Rosaceae</taxon>
        <taxon>Amygdaloideae</taxon>
        <taxon>Amygdaleae</taxon>
        <taxon>Prunus</taxon>
    </lineage>
</organism>
<dbReference type="InterPro" id="IPR018097">
    <property type="entry name" value="EGF_Ca-bd_CS"/>
</dbReference>
<sequence>MALHGMLILRSLRLAGTIFVLATLATATAAAAQALPGCPDYCGDLKVPYPFGTVESCYLGENFFINCTTKNNTTTSNFTQIPTAYLMGSDNIVTNISLDGELQILQRVSHDCFYNDKKGVIHISPNSVSYTLQVSPFTISDTRNKLVSIGCDTFAILEGYRQDEERYESGCLSLCGRPYSVPESCSGIGCCTAFIPSGLKNHTVTVSRYKNDSYGDWRCSYAFIVEENYFKFSNASFLEMAKATKLPMVINWEIGDQPCAAAEKSHNFSCKANSKCINRTNSSGYFCMCLPGYGGNPYHPDGCQDIDECEVSDPCSAECLNLPGNYSCLCPKGYKGDGLKTGSGCIKYNSSQSPLLINISLGIGIGIGLLLVVIGAWWLQKVIKKRKAIKRKENFFKQNGGILLEQQLSSGEVNVQKAKLFKSEELEKATDQFNVDRILGHGGQGTVYKGMLVDGTIVAVKKSKNIASGGKVRQFINEIVILSQINHRNVVKLLGCCLETEVPLLVYEYIPNGTLYQYIHDQNEEFPLTWGMRLRIALEIAGALSYLHSAASFPIYHRDIKSTNILLDEKYRARIADFGSSRSVSVDQTHLTTLVHGTFGYLDPEYFQSSKFTDKSDVYSFGVVLVELLTGQKAVSLTSSQEARGLVSYFNHSMEENNVLDIFDAQVKEEGAPEETLAVANLAKRCLDMNGKRRPTMKEVAVELEGIQKASDVQLNLKAAEHVPNVVIGPWDYAFTSTDSTGSGWDRGAASSTDVLSILSDESG</sequence>
<keyword evidence="2 9" id="KW-0245">EGF-like domain</keyword>
<dbReference type="PROSITE" id="PS50011">
    <property type="entry name" value="PROTEIN_KINASE_DOM"/>
    <property type="match status" value="1"/>
</dbReference>
<dbReference type="SMART" id="SM00181">
    <property type="entry name" value="EGF"/>
    <property type="match status" value="2"/>
</dbReference>
<keyword evidence="10" id="KW-1133">Transmembrane helix</keyword>
<dbReference type="RefSeq" id="XP_008229709.1">
    <property type="nucleotide sequence ID" value="XM_008231487.1"/>
</dbReference>
<evidence type="ECO:0000256" key="8">
    <source>
        <dbReference type="ARBA" id="ARBA00047951"/>
    </source>
</evidence>
<evidence type="ECO:0000259" key="13">
    <source>
        <dbReference type="PROSITE" id="PS50026"/>
    </source>
</evidence>
<dbReference type="InterPro" id="IPR001245">
    <property type="entry name" value="Ser-Thr/Tyr_kinase_cat_dom"/>
</dbReference>
<evidence type="ECO:0000256" key="11">
    <source>
        <dbReference type="SAM" id="SignalP"/>
    </source>
</evidence>
<dbReference type="InterPro" id="IPR000742">
    <property type="entry name" value="EGF"/>
</dbReference>
<feature type="domain" description="Protein kinase" evidence="12">
    <location>
        <begin position="433"/>
        <end position="707"/>
    </location>
</feature>
<evidence type="ECO:0000313" key="15">
    <source>
        <dbReference type="RefSeq" id="XP_008229709.1"/>
    </source>
</evidence>
<keyword evidence="10" id="KW-0812">Transmembrane</keyword>
<keyword evidence="4" id="KW-0547">Nucleotide-binding</keyword>
<keyword evidence="3" id="KW-0808">Transferase</keyword>
<dbReference type="PROSITE" id="PS01187">
    <property type="entry name" value="EGF_CA"/>
    <property type="match status" value="1"/>
</dbReference>
<evidence type="ECO:0000259" key="12">
    <source>
        <dbReference type="PROSITE" id="PS50011"/>
    </source>
</evidence>
<keyword evidence="1" id="KW-0723">Serine/threonine-protein kinase</keyword>
<comment type="caution">
    <text evidence="9">Lacks conserved residue(s) required for the propagation of feature annotation.</text>
</comment>
<dbReference type="Gene3D" id="3.30.200.20">
    <property type="entry name" value="Phosphorylase Kinase, domain 1"/>
    <property type="match status" value="1"/>
</dbReference>
<evidence type="ECO:0000256" key="10">
    <source>
        <dbReference type="SAM" id="Phobius"/>
    </source>
</evidence>
<keyword evidence="10" id="KW-0472">Membrane</keyword>
<evidence type="ECO:0000256" key="3">
    <source>
        <dbReference type="ARBA" id="ARBA00022679"/>
    </source>
</evidence>
<proteinExistence type="predicted"/>
<feature type="signal peptide" evidence="11">
    <location>
        <begin position="1"/>
        <end position="30"/>
    </location>
</feature>
<comment type="catalytic activity">
    <reaction evidence="7">
        <text>L-seryl-[protein] + ATP = O-phospho-L-seryl-[protein] + ADP + H(+)</text>
        <dbReference type="Rhea" id="RHEA:17989"/>
        <dbReference type="Rhea" id="RHEA-COMP:9863"/>
        <dbReference type="Rhea" id="RHEA-COMP:11604"/>
        <dbReference type="ChEBI" id="CHEBI:15378"/>
        <dbReference type="ChEBI" id="CHEBI:29999"/>
        <dbReference type="ChEBI" id="CHEBI:30616"/>
        <dbReference type="ChEBI" id="CHEBI:83421"/>
        <dbReference type="ChEBI" id="CHEBI:456216"/>
    </reaction>
</comment>
<comment type="catalytic activity">
    <reaction evidence="8">
        <text>L-threonyl-[protein] + ATP = O-phospho-L-threonyl-[protein] + ADP + H(+)</text>
        <dbReference type="Rhea" id="RHEA:46608"/>
        <dbReference type="Rhea" id="RHEA-COMP:11060"/>
        <dbReference type="Rhea" id="RHEA-COMP:11605"/>
        <dbReference type="ChEBI" id="CHEBI:15378"/>
        <dbReference type="ChEBI" id="CHEBI:30013"/>
        <dbReference type="ChEBI" id="CHEBI:30616"/>
        <dbReference type="ChEBI" id="CHEBI:61977"/>
        <dbReference type="ChEBI" id="CHEBI:456216"/>
    </reaction>
</comment>
<keyword evidence="1" id="KW-0418">Kinase</keyword>
<keyword evidence="11" id="KW-0732">Signal</keyword>
<keyword evidence="5" id="KW-0067">ATP-binding</keyword>
<dbReference type="SMART" id="SM00179">
    <property type="entry name" value="EGF_CA"/>
    <property type="match status" value="1"/>
</dbReference>
<dbReference type="SUPFAM" id="SSF56112">
    <property type="entry name" value="Protein kinase-like (PK-like)"/>
    <property type="match status" value="1"/>
</dbReference>
<dbReference type="SMART" id="SM00220">
    <property type="entry name" value="S_TKc"/>
    <property type="match status" value="1"/>
</dbReference>
<accession>A0ABM0NTS2</accession>
<dbReference type="InterPro" id="IPR049883">
    <property type="entry name" value="NOTCH1_EGF-like"/>
</dbReference>
<dbReference type="CDD" id="cd14066">
    <property type="entry name" value="STKc_IRAK"/>
    <property type="match status" value="1"/>
</dbReference>
<dbReference type="InterPro" id="IPR001881">
    <property type="entry name" value="EGF-like_Ca-bd_dom"/>
</dbReference>
<dbReference type="PROSITE" id="PS50026">
    <property type="entry name" value="EGF_3"/>
    <property type="match status" value="2"/>
</dbReference>
<evidence type="ECO:0000256" key="9">
    <source>
        <dbReference type="PROSITE-ProRule" id="PRU00076"/>
    </source>
</evidence>
<evidence type="ECO:0000313" key="14">
    <source>
        <dbReference type="Proteomes" id="UP000694861"/>
    </source>
</evidence>
<dbReference type="GeneID" id="103329051"/>
<dbReference type="SUPFAM" id="SSF57196">
    <property type="entry name" value="EGF/Laminin"/>
    <property type="match status" value="1"/>
</dbReference>
<dbReference type="InterPro" id="IPR011009">
    <property type="entry name" value="Kinase-like_dom_sf"/>
</dbReference>
<evidence type="ECO:0000256" key="4">
    <source>
        <dbReference type="ARBA" id="ARBA00022741"/>
    </source>
</evidence>
<feature type="domain" description="EGF-like" evidence="13">
    <location>
        <begin position="255"/>
        <end position="304"/>
    </location>
</feature>
<evidence type="ECO:0000256" key="5">
    <source>
        <dbReference type="ARBA" id="ARBA00022840"/>
    </source>
</evidence>
<dbReference type="PROSITE" id="PS00010">
    <property type="entry name" value="ASX_HYDROXYL"/>
    <property type="match status" value="1"/>
</dbReference>
<dbReference type="PANTHER" id="PTHR27005">
    <property type="entry name" value="WALL-ASSOCIATED RECEPTOR KINASE-LIKE 21"/>
    <property type="match status" value="1"/>
</dbReference>
<evidence type="ECO:0000256" key="1">
    <source>
        <dbReference type="ARBA" id="ARBA00022527"/>
    </source>
</evidence>
<dbReference type="InterPro" id="IPR008271">
    <property type="entry name" value="Ser/Thr_kinase_AS"/>
</dbReference>
<protein>
    <submittedName>
        <fullName evidence="15">Wall-associated receptor kinase-like 1</fullName>
    </submittedName>
</protein>
<keyword evidence="14" id="KW-1185">Reference proteome</keyword>
<dbReference type="Proteomes" id="UP000694861">
    <property type="component" value="Linkage group LG4"/>
</dbReference>
<dbReference type="Pfam" id="PF07645">
    <property type="entry name" value="EGF_CA"/>
    <property type="match status" value="1"/>
</dbReference>
<feature type="disulfide bond" evidence="9">
    <location>
        <begin position="309"/>
        <end position="319"/>
    </location>
</feature>
<dbReference type="Gene3D" id="1.10.510.10">
    <property type="entry name" value="Transferase(Phosphotransferase) domain 1"/>
    <property type="match status" value="1"/>
</dbReference>
<dbReference type="PROSITE" id="PS00108">
    <property type="entry name" value="PROTEIN_KINASE_ST"/>
    <property type="match status" value="1"/>
</dbReference>
<dbReference type="Gene3D" id="2.10.25.10">
    <property type="entry name" value="Laminin"/>
    <property type="match status" value="2"/>
</dbReference>
<reference evidence="14" key="1">
    <citation type="journal article" date="2012" name="Nat. Commun.">
        <title>The genome of Prunus mume.</title>
        <authorList>
            <person name="Zhang Q."/>
            <person name="Chen W."/>
            <person name="Sun L."/>
            <person name="Zhao F."/>
            <person name="Huang B."/>
            <person name="Yang W."/>
            <person name="Tao Y."/>
            <person name="Wang J."/>
            <person name="Yuan Z."/>
            <person name="Fan G."/>
            <person name="Xing Z."/>
            <person name="Han C."/>
            <person name="Pan H."/>
            <person name="Zhong X."/>
            <person name="Shi W."/>
            <person name="Liang X."/>
            <person name="Du D."/>
            <person name="Sun F."/>
            <person name="Xu Z."/>
            <person name="Hao R."/>
            <person name="Lv T."/>
            <person name="Lv Y."/>
            <person name="Zheng Z."/>
            <person name="Sun M."/>
            <person name="Luo L."/>
            <person name="Cai M."/>
            <person name="Gao Y."/>
            <person name="Wang J."/>
            <person name="Yin Y."/>
            <person name="Xu X."/>
            <person name="Cheng T."/>
            <person name="Wang J."/>
        </authorList>
    </citation>
    <scope>NUCLEOTIDE SEQUENCE [LARGE SCALE GENOMIC DNA]</scope>
</reference>
<dbReference type="InterPro" id="IPR045274">
    <property type="entry name" value="WAK-like"/>
</dbReference>
<evidence type="ECO:0000256" key="2">
    <source>
        <dbReference type="ARBA" id="ARBA00022536"/>
    </source>
</evidence>
<feature type="disulfide bond" evidence="9">
    <location>
        <begin position="270"/>
        <end position="287"/>
    </location>
</feature>
<dbReference type="PANTHER" id="PTHR27005:SF526">
    <property type="entry name" value="WALL ASSOCIATED KINASE-LIKE PROTEIN"/>
    <property type="match status" value="1"/>
</dbReference>
<reference evidence="15" key="2">
    <citation type="submission" date="2025-08" db="UniProtKB">
        <authorList>
            <consortium name="RefSeq"/>
        </authorList>
    </citation>
    <scope>IDENTIFICATION</scope>
</reference>
<dbReference type="Pfam" id="PF07714">
    <property type="entry name" value="PK_Tyr_Ser-Thr"/>
    <property type="match status" value="1"/>
</dbReference>
<evidence type="ECO:0000256" key="6">
    <source>
        <dbReference type="ARBA" id="ARBA00023157"/>
    </source>
</evidence>
<keyword evidence="6 9" id="KW-1015">Disulfide bond</keyword>
<feature type="transmembrane region" description="Helical" evidence="10">
    <location>
        <begin position="355"/>
        <end position="379"/>
    </location>
</feature>
<feature type="chain" id="PRO_5047197600" evidence="11">
    <location>
        <begin position="31"/>
        <end position="764"/>
    </location>
</feature>
<name>A0ABM0NTS2_PRUMU</name>
<dbReference type="InterPro" id="IPR000719">
    <property type="entry name" value="Prot_kinase_dom"/>
</dbReference>
<gene>
    <name evidence="15" type="primary">LOC103329051</name>
</gene>
<evidence type="ECO:0000256" key="7">
    <source>
        <dbReference type="ARBA" id="ARBA00047558"/>
    </source>
</evidence>
<dbReference type="InterPro" id="IPR000152">
    <property type="entry name" value="EGF-type_Asp/Asn_hydroxyl_site"/>
</dbReference>
<feature type="domain" description="EGF-like" evidence="13">
    <location>
        <begin position="305"/>
        <end position="337"/>
    </location>
</feature>